<dbReference type="OrthoDB" id="10671696at2759"/>
<organism evidence="2 3">
    <name type="scientific">Micromonas commoda (strain RCC299 / NOUM17 / CCMP2709)</name>
    <name type="common">Picoplanktonic green alga</name>
    <dbReference type="NCBI Taxonomy" id="296587"/>
    <lineage>
        <taxon>Eukaryota</taxon>
        <taxon>Viridiplantae</taxon>
        <taxon>Chlorophyta</taxon>
        <taxon>Mamiellophyceae</taxon>
        <taxon>Mamiellales</taxon>
        <taxon>Mamiellaceae</taxon>
        <taxon>Micromonas</taxon>
    </lineage>
</organism>
<dbReference type="KEGG" id="mis:MICPUN_55996"/>
<dbReference type="Gene3D" id="2.130.10.10">
    <property type="entry name" value="YVTN repeat-like/Quinoprotein amine dehydrogenase"/>
    <property type="match status" value="1"/>
</dbReference>
<feature type="region of interest" description="Disordered" evidence="1">
    <location>
        <begin position="400"/>
        <end position="465"/>
    </location>
</feature>
<dbReference type="InterPro" id="IPR036047">
    <property type="entry name" value="F-box-like_dom_sf"/>
</dbReference>
<feature type="region of interest" description="Disordered" evidence="1">
    <location>
        <begin position="860"/>
        <end position="908"/>
    </location>
</feature>
<sequence length="908" mass="94960">MGRRRNAISSEDSDDDRPDEASASNPGANPQSASKGKKWTPGMSGKEQKARAKEQRFEQHRRKAERERRNEQKRASREQREEHGAVHAETTTAPSKPVGRPGGNVARLDPSQIRRELKRLFGRIEHGGGVSPSSGRAVEVGDVVVVLIEPEIVAQRKSGAEAWSQRLNKRGEKEFGLCDFLALGAAPGSPAAYSYPSSPGGAGANAGWGGRVESAGAAGAGEPPYHTVRRVVARWEDSPEEILWDDHRPGDGDGGGGRGFSAPGQEHHGPGGDGDRRAHPTTADREPCATPSVDALALIPLECWERVMRELDARGVCALGATCVGLAVLARTPGVRRDQHVKLFGRPAPPVDPCAVRTAAGGGGGRGGIPGAPPTPAALEELSARRGWAATCASTIAAGAWIPRPRTDERSDDDDDEDDDDAGDDGDAAGGGGEFEFDGDDDDFAAAGGGGVAEKGKGRCTTPRPAARHVCVGPKCAKFMLADGATAASCDGDKIKLWFHGGDGATEAGKRIATLPNPAGTQPNSWSSLAWGHGVFAAGSRDGLVTVWDADTTQVSVRDGHKLARHEGYRDAVGHDYCPASALAVLPGGEYVAAAGYGSGVVSLIGVADETFHNLNLSVDVNSYLEQQEADPDHAHAPEAIGSIAVHGVDKAYGTGRSAAGWKLWAATTGGRLVAIDTDRLECVEQIRFPVSTWPLRKFELASRGQVLAAAFGGRALLWDTRCASAARSSPVASVGGGGGKGGEDDFFFWDDDAKPRSVVAMDDWSAWLAHEGCEGVALYDVRMAVGPPRLCQERWLAPGSSRRDFSIPVAEYVAGSVGGRSVGVGCFARGGDGVLVVASSHEDAGADARCSVYDGAHHGTGDGGGGGAADWEYERAKPKGRKGGKRAVKKKYPKRQGGKFRARTAGG</sequence>
<dbReference type="GeneID" id="8241332"/>
<feature type="compositionally biased region" description="Basic residues" evidence="1">
    <location>
        <begin position="879"/>
        <end position="908"/>
    </location>
</feature>
<keyword evidence="3" id="KW-1185">Reference proteome</keyword>
<feature type="region of interest" description="Disordered" evidence="1">
    <location>
        <begin position="1"/>
        <end position="107"/>
    </location>
</feature>
<evidence type="ECO:0000256" key="1">
    <source>
        <dbReference type="SAM" id="MobiDB-lite"/>
    </source>
</evidence>
<feature type="compositionally biased region" description="Acidic residues" evidence="1">
    <location>
        <begin position="435"/>
        <end position="444"/>
    </location>
</feature>
<dbReference type="InterPro" id="IPR015943">
    <property type="entry name" value="WD40/YVTN_repeat-like_dom_sf"/>
</dbReference>
<feature type="region of interest" description="Disordered" evidence="1">
    <location>
        <begin position="241"/>
        <end position="289"/>
    </location>
</feature>
<evidence type="ECO:0000313" key="3">
    <source>
        <dbReference type="Proteomes" id="UP000002009"/>
    </source>
</evidence>
<dbReference type="SUPFAM" id="SSF101898">
    <property type="entry name" value="NHL repeat"/>
    <property type="match status" value="1"/>
</dbReference>
<feature type="compositionally biased region" description="Basic and acidic residues" evidence="1">
    <location>
        <begin position="46"/>
        <end position="86"/>
    </location>
</feature>
<evidence type="ECO:0000313" key="2">
    <source>
        <dbReference type="EMBL" id="ACO60917.1"/>
    </source>
</evidence>
<protein>
    <recommendedName>
        <fullName evidence="4">F-box domain-containing protein</fullName>
    </recommendedName>
</protein>
<gene>
    <name evidence="2" type="ORF">MICPUN_55996</name>
</gene>
<accession>C1DYB5</accession>
<name>C1DYB5_MICCC</name>
<dbReference type="RefSeq" id="XP_002499659.1">
    <property type="nucleotide sequence ID" value="XM_002499613.1"/>
</dbReference>
<dbReference type="AlphaFoldDB" id="C1DYB5"/>
<dbReference type="Proteomes" id="UP000002009">
    <property type="component" value="Chromosome 2"/>
</dbReference>
<dbReference type="EMBL" id="CP001323">
    <property type="protein sequence ID" value="ACO60917.1"/>
    <property type="molecule type" value="Genomic_DNA"/>
</dbReference>
<feature type="compositionally biased region" description="Basic and acidic residues" evidence="1">
    <location>
        <begin position="265"/>
        <end position="287"/>
    </location>
</feature>
<dbReference type="InParanoid" id="C1DYB5"/>
<evidence type="ECO:0008006" key="4">
    <source>
        <dbReference type="Google" id="ProtNLM"/>
    </source>
</evidence>
<feature type="compositionally biased region" description="Acidic residues" evidence="1">
    <location>
        <begin position="410"/>
        <end position="427"/>
    </location>
</feature>
<dbReference type="SUPFAM" id="SSF81383">
    <property type="entry name" value="F-box domain"/>
    <property type="match status" value="1"/>
</dbReference>
<dbReference type="OMA" id="IKLWFHG"/>
<dbReference type="STRING" id="296587.C1DYB5"/>
<reference evidence="2 3" key="1">
    <citation type="journal article" date="2009" name="Science">
        <title>Green evolution and dynamic adaptations revealed by genomes of the marine picoeukaryotes Micromonas.</title>
        <authorList>
            <person name="Worden A.Z."/>
            <person name="Lee J.H."/>
            <person name="Mock T."/>
            <person name="Rouze P."/>
            <person name="Simmons M.P."/>
            <person name="Aerts A.L."/>
            <person name="Allen A.E."/>
            <person name="Cuvelier M.L."/>
            <person name="Derelle E."/>
            <person name="Everett M.V."/>
            <person name="Foulon E."/>
            <person name="Grimwood J."/>
            <person name="Gundlach H."/>
            <person name="Henrissat B."/>
            <person name="Napoli C."/>
            <person name="McDonald S.M."/>
            <person name="Parker M.S."/>
            <person name="Rombauts S."/>
            <person name="Salamov A."/>
            <person name="Von Dassow P."/>
            <person name="Badger J.H."/>
            <person name="Coutinho P.M."/>
            <person name="Demir E."/>
            <person name="Dubchak I."/>
            <person name="Gentemann C."/>
            <person name="Eikrem W."/>
            <person name="Gready J.E."/>
            <person name="John U."/>
            <person name="Lanier W."/>
            <person name="Lindquist E.A."/>
            <person name="Lucas S."/>
            <person name="Mayer K.F."/>
            <person name="Moreau H."/>
            <person name="Not F."/>
            <person name="Otillar R."/>
            <person name="Panaud O."/>
            <person name="Pangilinan J."/>
            <person name="Paulsen I."/>
            <person name="Piegu B."/>
            <person name="Poliakov A."/>
            <person name="Robbens S."/>
            <person name="Schmutz J."/>
            <person name="Toulza E."/>
            <person name="Wyss T."/>
            <person name="Zelensky A."/>
            <person name="Zhou K."/>
            <person name="Armbrust E.V."/>
            <person name="Bhattacharya D."/>
            <person name="Goodenough U.W."/>
            <person name="Van de Peer Y."/>
            <person name="Grigoriev I.V."/>
        </authorList>
    </citation>
    <scope>NUCLEOTIDE SEQUENCE [LARGE SCALE GENOMIC DNA]</scope>
    <source>
        <strain evidence="3">RCC299 / NOUM17</strain>
    </source>
</reference>
<proteinExistence type="predicted"/>
<feature type="compositionally biased region" description="Polar residues" evidence="1">
    <location>
        <begin position="25"/>
        <end position="34"/>
    </location>
</feature>